<name>A0A645HVK4_9ZZZZ</name>
<evidence type="ECO:0000313" key="1">
    <source>
        <dbReference type="EMBL" id="MPN43091.1"/>
    </source>
</evidence>
<protein>
    <submittedName>
        <fullName evidence="1">Uncharacterized protein</fullName>
    </submittedName>
</protein>
<accession>A0A645HVK4</accession>
<gene>
    <name evidence="1" type="ORF">SDC9_190650</name>
</gene>
<reference evidence="1" key="1">
    <citation type="submission" date="2019-08" db="EMBL/GenBank/DDBJ databases">
        <authorList>
            <person name="Kucharzyk K."/>
            <person name="Murdoch R.W."/>
            <person name="Higgins S."/>
            <person name="Loffler F."/>
        </authorList>
    </citation>
    <scope>NUCLEOTIDE SEQUENCE</scope>
</reference>
<proteinExistence type="predicted"/>
<organism evidence="1">
    <name type="scientific">bioreactor metagenome</name>
    <dbReference type="NCBI Taxonomy" id="1076179"/>
    <lineage>
        <taxon>unclassified sequences</taxon>
        <taxon>metagenomes</taxon>
        <taxon>ecological metagenomes</taxon>
    </lineage>
</organism>
<dbReference type="EMBL" id="VSSQ01101275">
    <property type="protein sequence ID" value="MPN43091.1"/>
    <property type="molecule type" value="Genomic_DNA"/>
</dbReference>
<dbReference type="AlphaFoldDB" id="A0A645HVK4"/>
<comment type="caution">
    <text evidence="1">The sequence shown here is derived from an EMBL/GenBank/DDBJ whole genome shotgun (WGS) entry which is preliminary data.</text>
</comment>
<sequence length="90" mass="10550">MSESAPITITSAELRERVEDRLGQWLPDSMWSRAEHYARLKLDQYRLRWPEIDYYDNDYLVLLTADTVREMAFSDYTFAVSQAIAAARAQ</sequence>